<proteinExistence type="predicted"/>
<gene>
    <name evidence="7" type="ORF">IAA07_03260</name>
</gene>
<feature type="coiled-coil region" evidence="5">
    <location>
        <begin position="60"/>
        <end position="95"/>
    </location>
</feature>
<reference evidence="7" key="2">
    <citation type="submission" date="2021-04" db="EMBL/GenBank/DDBJ databases">
        <authorList>
            <person name="Gilroy R."/>
        </authorList>
    </citation>
    <scope>NUCLEOTIDE SEQUENCE</scope>
    <source>
        <strain evidence="7">CHK178-16964</strain>
    </source>
</reference>
<keyword evidence="5" id="KW-0175">Coiled coil</keyword>
<reference evidence="7" key="1">
    <citation type="journal article" date="2021" name="PeerJ">
        <title>Extensive microbial diversity within the chicken gut microbiome revealed by metagenomics and culture.</title>
        <authorList>
            <person name="Gilroy R."/>
            <person name="Ravi A."/>
            <person name="Getino M."/>
            <person name="Pursley I."/>
            <person name="Horton D.L."/>
            <person name="Alikhan N.F."/>
            <person name="Baker D."/>
            <person name="Gharbi K."/>
            <person name="Hall N."/>
            <person name="Watson M."/>
            <person name="Adriaenssens E.M."/>
            <person name="Foster-Nyarko E."/>
            <person name="Jarju S."/>
            <person name="Secka A."/>
            <person name="Antonio M."/>
            <person name="Oren A."/>
            <person name="Chaudhuri R.R."/>
            <person name="La Ragione R."/>
            <person name="Hildebrand F."/>
            <person name="Pallen M.J."/>
        </authorList>
    </citation>
    <scope>NUCLEOTIDE SEQUENCE</scope>
    <source>
        <strain evidence="7">CHK178-16964</strain>
    </source>
</reference>
<dbReference type="AlphaFoldDB" id="A0A9D2KNR0"/>
<keyword evidence="3" id="KW-0238">DNA-binding</keyword>
<dbReference type="InterPro" id="IPR009061">
    <property type="entry name" value="DNA-bd_dom_put_sf"/>
</dbReference>
<keyword evidence="1" id="KW-0678">Repressor</keyword>
<dbReference type="SUPFAM" id="SSF46955">
    <property type="entry name" value="Putative DNA-binding domain"/>
    <property type="match status" value="1"/>
</dbReference>
<dbReference type="EMBL" id="DWZA01000028">
    <property type="protein sequence ID" value="HJA70585.1"/>
    <property type="molecule type" value="Genomic_DNA"/>
</dbReference>
<dbReference type="PROSITE" id="PS50937">
    <property type="entry name" value="HTH_MERR_2"/>
    <property type="match status" value="1"/>
</dbReference>
<evidence type="ECO:0000256" key="5">
    <source>
        <dbReference type="SAM" id="Coils"/>
    </source>
</evidence>
<dbReference type="SMART" id="SM00422">
    <property type="entry name" value="HTH_MERR"/>
    <property type="match status" value="1"/>
</dbReference>
<dbReference type="Gene3D" id="1.10.1660.10">
    <property type="match status" value="1"/>
</dbReference>
<evidence type="ECO:0000313" key="7">
    <source>
        <dbReference type="EMBL" id="HJA70585.1"/>
    </source>
</evidence>
<feature type="domain" description="HTH merR-type" evidence="6">
    <location>
        <begin position="1"/>
        <end position="69"/>
    </location>
</feature>
<evidence type="ECO:0000256" key="3">
    <source>
        <dbReference type="ARBA" id="ARBA00023125"/>
    </source>
</evidence>
<dbReference type="GO" id="GO:0003700">
    <property type="term" value="F:DNA-binding transcription factor activity"/>
    <property type="evidence" value="ECO:0007669"/>
    <property type="project" value="InterPro"/>
</dbReference>
<dbReference type="InterPro" id="IPR000551">
    <property type="entry name" value="MerR-type_HTH_dom"/>
</dbReference>
<dbReference type="Pfam" id="PF13411">
    <property type="entry name" value="MerR_1"/>
    <property type="match status" value="1"/>
</dbReference>
<organism evidence="7 8">
    <name type="scientific">Candidatus Lachnoclostridium stercoravium</name>
    <dbReference type="NCBI Taxonomy" id="2838633"/>
    <lineage>
        <taxon>Bacteria</taxon>
        <taxon>Bacillati</taxon>
        <taxon>Bacillota</taxon>
        <taxon>Clostridia</taxon>
        <taxon>Lachnospirales</taxon>
        <taxon>Lachnospiraceae</taxon>
    </lineage>
</organism>
<dbReference type="PANTHER" id="PTHR30204">
    <property type="entry name" value="REDOX-CYCLING DRUG-SENSING TRANSCRIPTIONAL ACTIVATOR SOXR"/>
    <property type="match status" value="1"/>
</dbReference>
<dbReference type="Proteomes" id="UP000823900">
    <property type="component" value="Unassembled WGS sequence"/>
</dbReference>
<evidence type="ECO:0000256" key="2">
    <source>
        <dbReference type="ARBA" id="ARBA00023015"/>
    </source>
</evidence>
<name>A0A9D2KNR0_9FIRM</name>
<evidence type="ECO:0000259" key="6">
    <source>
        <dbReference type="PROSITE" id="PS50937"/>
    </source>
</evidence>
<dbReference type="GO" id="GO:0003677">
    <property type="term" value="F:DNA binding"/>
    <property type="evidence" value="ECO:0007669"/>
    <property type="project" value="UniProtKB-KW"/>
</dbReference>
<dbReference type="InterPro" id="IPR047057">
    <property type="entry name" value="MerR_fam"/>
</dbReference>
<keyword evidence="4" id="KW-0804">Transcription</keyword>
<evidence type="ECO:0000256" key="4">
    <source>
        <dbReference type="ARBA" id="ARBA00023163"/>
    </source>
</evidence>
<accession>A0A9D2KNR0</accession>
<dbReference type="PANTHER" id="PTHR30204:SF69">
    <property type="entry name" value="MERR-FAMILY TRANSCRIPTIONAL REGULATOR"/>
    <property type="match status" value="1"/>
</dbReference>
<evidence type="ECO:0000313" key="8">
    <source>
        <dbReference type="Proteomes" id="UP000823900"/>
    </source>
</evidence>
<protein>
    <submittedName>
        <fullName evidence="7">MerR family transcriptional regulator</fullName>
    </submittedName>
</protein>
<evidence type="ECO:0000256" key="1">
    <source>
        <dbReference type="ARBA" id="ARBA00022491"/>
    </source>
</evidence>
<keyword evidence="2" id="KW-0805">Transcription regulation</keyword>
<sequence length="142" mass="16402">MKKTSEVSKLVGVSRRTLQYYDDEGILAAARSKDNHRLYDDGTLEKIWQILLYKEMGFELKEIRQLLQLSEDRRKEYLIQRIRAVKSEIECLNDQAAFISLALAYGLPQIPEANGEVTYVKSIEDLKKKLKSQSITKSTMKS</sequence>
<comment type="caution">
    <text evidence="7">The sequence shown here is derived from an EMBL/GenBank/DDBJ whole genome shotgun (WGS) entry which is preliminary data.</text>
</comment>